<dbReference type="SMART" id="SM00285">
    <property type="entry name" value="PBD"/>
    <property type="match status" value="2"/>
</dbReference>
<dbReference type="SUPFAM" id="SSF56112">
    <property type="entry name" value="Protein kinase-like (PK-like)"/>
    <property type="match status" value="1"/>
</dbReference>
<evidence type="ECO:0000259" key="8">
    <source>
        <dbReference type="PROSITE" id="PS50011"/>
    </source>
</evidence>
<evidence type="ECO:0000256" key="4">
    <source>
        <dbReference type="ARBA" id="ARBA00047899"/>
    </source>
</evidence>
<organism evidence="9 14">
    <name type="scientific">Cafeteria roenbergensis</name>
    <name type="common">Marine flagellate</name>
    <dbReference type="NCBI Taxonomy" id="33653"/>
    <lineage>
        <taxon>Eukaryota</taxon>
        <taxon>Sar</taxon>
        <taxon>Stramenopiles</taxon>
        <taxon>Bigyra</taxon>
        <taxon>Opalozoa</taxon>
        <taxon>Bicosoecida</taxon>
        <taxon>Cafeteriaceae</taxon>
        <taxon>Cafeteria</taxon>
    </lineage>
</organism>
<accession>A0A5A8CWS0</accession>
<dbReference type="PROSITE" id="PS00107">
    <property type="entry name" value="PROTEIN_KINASE_ATP"/>
    <property type="match status" value="1"/>
</dbReference>
<comment type="catalytic activity">
    <reaction evidence="5">
        <text>L-seryl-[protein] + ATP = O-phospho-L-seryl-[protein] + ADP + H(+)</text>
        <dbReference type="Rhea" id="RHEA:17989"/>
        <dbReference type="Rhea" id="RHEA-COMP:9863"/>
        <dbReference type="Rhea" id="RHEA-COMP:11604"/>
        <dbReference type="ChEBI" id="CHEBI:15378"/>
        <dbReference type="ChEBI" id="CHEBI:29999"/>
        <dbReference type="ChEBI" id="CHEBI:30616"/>
        <dbReference type="ChEBI" id="CHEBI:83421"/>
        <dbReference type="ChEBI" id="CHEBI:456216"/>
        <dbReference type="EC" id="2.7.11.1"/>
    </reaction>
</comment>
<dbReference type="OMA" id="YMDFPPL"/>
<dbReference type="Gene3D" id="1.10.510.10">
    <property type="entry name" value="Transferase(Phosphotransferase) domain 1"/>
    <property type="match status" value="1"/>
</dbReference>
<name>A0A5A8CWS0_CAFRO</name>
<dbReference type="PROSITE" id="PS50011">
    <property type="entry name" value="PROTEIN_KINASE_DOM"/>
    <property type="match status" value="1"/>
</dbReference>
<sequence length="523" mass="55273">MAAHGRKVVPRQLPTAGVPATGTFGMSNPMPNHRAAREAADSDADMGGPGLAASASATAAHAAAAGSSSSSAAAAAASSAAGAAAAAPDVSHPEQVRQVLHVEWDSASGTFKGLPAAWGGVLPPGVSTHEVQDSSLPGGAAAAPGTREALAKAKEDAYSLWISTPYDVKRVHHVTVDPATATIQGLPDSWAAMLASSGISKEQVAAHPQQVLRALRTHMEGPVPALPTRASYERTVTEASIITPGDPRHIFAAEKQIGAGASGTVFLASDTRTGERVAIKMARASQLSSLKYEIALQKMSAHPAIVRLREAYLCTDWLWLVMEYVPGGTLTETLGPTIDFPEPCIACVCKELASALAHMHRKGLLHRDLKSDNVLVSFEGETKLADFGFAAGLVREKMHRTTVCGTHAWMAPEVVNGEAYDGKADVWSLGITLLECADGVPPYLDLPPLKAMLAITTADPPKLASPERWSKEFNHFLRSCLQREPKKRPSAEQLLMHPFVRKACSKAEFATFASYILRARGKT</sequence>
<comment type="catalytic activity">
    <reaction evidence="4">
        <text>L-threonyl-[protein] + ATP = O-phospho-L-threonyl-[protein] + ADP + H(+)</text>
        <dbReference type="Rhea" id="RHEA:46608"/>
        <dbReference type="Rhea" id="RHEA-COMP:11060"/>
        <dbReference type="Rhea" id="RHEA-COMP:11605"/>
        <dbReference type="ChEBI" id="CHEBI:15378"/>
        <dbReference type="ChEBI" id="CHEBI:30013"/>
        <dbReference type="ChEBI" id="CHEBI:30616"/>
        <dbReference type="ChEBI" id="CHEBI:61977"/>
        <dbReference type="ChEBI" id="CHEBI:456216"/>
        <dbReference type="EC" id="2.7.11.1"/>
    </reaction>
</comment>
<evidence type="ECO:0000313" key="10">
    <source>
        <dbReference type="EMBL" id="KAA0167910.1"/>
    </source>
</evidence>
<dbReference type="GO" id="GO:0005524">
    <property type="term" value="F:ATP binding"/>
    <property type="evidence" value="ECO:0007669"/>
    <property type="project" value="UniProtKB-UniRule"/>
</dbReference>
<gene>
    <name evidence="12" type="ORF">FNF27_01811</name>
    <name evidence="10" type="ORF">FNF28_02656</name>
    <name evidence="9" type="ORF">FNF29_00560</name>
    <name evidence="11" type="ORF">FNF31_00211</name>
</gene>
<dbReference type="AlphaFoldDB" id="A0A5A8CWS0"/>
<keyword evidence="2 6" id="KW-0547">Nucleotide-binding</keyword>
<evidence type="ECO:0000256" key="7">
    <source>
        <dbReference type="SAM" id="MobiDB-lite"/>
    </source>
</evidence>
<dbReference type="PANTHER" id="PTHR45832:SF22">
    <property type="entry name" value="SERINE_THREONINE-PROTEIN KINASE SAMKA-RELATED"/>
    <property type="match status" value="1"/>
</dbReference>
<dbReference type="Proteomes" id="UP000324907">
    <property type="component" value="Unassembled WGS sequence"/>
</dbReference>
<dbReference type="EMBL" id="VLTL01000031">
    <property type="protein sequence ID" value="KAA0167910.1"/>
    <property type="molecule type" value="Genomic_DNA"/>
</dbReference>
<evidence type="ECO:0000256" key="3">
    <source>
        <dbReference type="ARBA" id="ARBA00022840"/>
    </source>
</evidence>
<comment type="similarity">
    <text evidence="1">Belongs to the protein kinase superfamily. STE Ser/Thr protein kinase family. STE20 subfamily.</text>
</comment>
<feature type="binding site" evidence="6">
    <location>
        <position position="280"/>
    </location>
    <ligand>
        <name>ATP</name>
        <dbReference type="ChEBI" id="CHEBI:30616"/>
    </ligand>
</feature>
<evidence type="ECO:0000256" key="5">
    <source>
        <dbReference type="ARBA" id="ARBA00048679"/>
    </source>
</evidence>
<dbReference type="InterPro" id="IPR051931">
    <property type="entry name" value="PAK3-like"/>
</dbReference>
<dbReference type="SMART" id="SM00220">
    <property type="entry name" value="S_TKc"/>
    <property type="match status" value="1"/>
</dbReference>
<evidence type="ECO:0000256" key="2">
    <source>
        <dbReference type="ARBA" id="ARBA00022741"/>
    </source>
</evidence>
<dbReference type="PANTHER" id="PTHR45832">
    <property type="entry name" value="SERINE/THREONINE-PROTEIN KINASE SAMKA-RELATED-RELATED"/>
    <property type="match status" value="1"/>
</dbReference>
<dbReference type="EMBL" id="VLTN01000002">
    <property type="protein sequence ID" value="KAA0157208.1"/>
    <property type="molecule type" value="Genomic_DNA"/>
</dbReference>
<dbReference type="Proteomes" id="UP000322899">
    <property type="component" value="Unassembled WGS sequence"/>
</dbReference>
<dbReference type="InterPro" id="IPR011009">
    <property type="entry name" value="Kinase-like_dom_sf"/>
</dbReference>
<evidence type="ECO:0000313" key="16">
    <source>
        <dbReference type="Proteomes" id="UP000325113"/>
    </source>
</evidence>
<dbReference type="EMBL" id="VLTO01000007">
    <property type="protein sequence ID" value="KAA0176530.1"/>
    <property type="molecule type" value="Genomic_DNA"/>
</dbReference>
<reference evidence="13 14" key="1">
    <citation type="submission" date="2019-07" db="EMBL/GenBank/DDBJ databases">
        <title>Genomes of Cafeteria roenbergensis.</title>
        <authorList>
            <person name="Fischer M.G."/>
            <person name="Hackl T."/>
            <person name="Roman M."/>
        </authorList>
    </citation>
    <scope>NUCLEOTIDE SEQUENCE [LARGE SCALE GENOMIC DNA]</scope>
    <source>
        <strain evidence="9 14">BVI</strain>
        <strain evidence="11 16">Cflag</strain>
        <strain evidence="12 13">E4-10P</strain>
        <strain evidence="10 15">RCC970-E3</strain>
    </source>
</reference>
<dbReference type="InterPro" id="IPR036936">
    <property type="entry name" value="CRIB_dom_sf"/>
</dbReference>
<feature type="domain" description="Protein kinase" evidence="8">
    <location>
        <begin position="251"/>
        <end position="500"/>
    </location>
</feature>
<comment type="caution">
    <text evidence="9">The sequence shown here is derived from an EMBL/GenBank/DDBJ whole genome shotgun (WGS) entry which is preliminary data.</text>
</comment>
<dbReference type="Gene3D" id="3.90.810.10">
    <property type="entry name" value="CRIB domain"/>
    <property type="match status" value="2"/>
</dbReference>
<feature type="region of interest" description="Disordered" evidence="7">
    <location>
        <begin position="1"/>
        <end position="52"/>
    </location>
</feature>
<evidence type="ECO:0000256" key="6">
    <source>
        <dbReference type="PROSITE-ProRule" id="PRU10141"/>
    </source>
</evidence>
<dbReference type="Proteomes" id="UP000323011">
    <property type="component" value="Unassembled WGS sequence"/>
</dbReference>
<dbReference type="Pfam" id="PF00786">
    <property type="entry name" value="PBD"/>
    <property type="match status" value="1"/>
</dbReference>
<keyword evidence="14" id="KW-1185">Reference proteome</keyword>
<protein>
    <recommendedName>
        <fullName evidence="8">Protein kinase domain-containing protein</fullName>
    </recommendedName>
</protein>
<dbReference type="InterPro" id="IPR000719">
    <property type="entry name" value="Prot_kinase_dom"/>
</dbReference>
<evidence type="ECO:0000256" key="1">
    <source>
        <dbReference type="ARBA" id="ARBA00008874"/>
    </source>
</evidence>
<dbReference type="EMBL" id="VLTM01000001">
    <property type="protein sequence ID" value="KAA0169051.1"/>
    <property type="molecule type" value="Genomic_DNA"/>
</dbReference>
<evidence type="ECO:0000313" key="15">
    <source>
        <dbReference type="Proteomes" id="UP000324907"/>
    </source>
</evidence>
<evidence type="ECO:0000313" key="12">
    <source>
        <dbReference type="EMBL" id="KAA0176530.1"/>
    </source>
</evidence>
<dbReference type="InterPro" id="IPR008271">
    <property type="entry name" value="Ser/Thr_kinase_AS"/>
</dbReference>
<dbReference type="OrthoDB" id="2914378at2759"/>
<proteinExistence type="inferred from homology"/>
<dbReference type="FunFam" id="1.10.510.10:FF:000571">
    <property type="entry name" value="Maternal embryonic leucine zipper kinase"/>
    <property type="match status" value="1"/>
</dbReference>
<dbReference type="Proteomes" id="UP000325113">
    <property type="component" value="Unassembled WGS sequence"/>
</dbReference>
<evidence type="ECO:0000313" key="13">
    <source>
        <dbReference type="Proteomes" id="UP000322899"/>
    </source>
</evidence>
<dbReference type="PROSITE" id="PS00108">
    <property type="entry name" value="PROTEIN_KINASE_ST"/>
    <property type="match status" value="1"/>
</dbReference>
<dbReference type="GO" id="GO:0004674">
    <property type="term" value="F:protein serine/threonine kinase activity"/>
    <property type="evidence" value="ECO:0007669"/>
    <property type="project" value="UniProtKB-EC"/>
</dbReference>
<evidence type="ECO:0000313" key="14">
    <source>
        <dbReference type="Proteomes" id="UP000323011"/>
    </source>
</evidence>
<dbReference type="Pfam" id="PF00069">
    <property type="entry name" value="Pkinase"/>
    <property type="match status" value="1"/>
</dbReference>
<dbReference type="InterPro" id="IPR017441">
    <property type="entry name" value="Protein_kinase_ATP_BS"/>
</dbReference>
<dbReference type="InterPro" id="IPR000095">
    <property type="entry name" value="CRIB_dom"/>
</dbReference>
<evidence type="ECO:0000313" key="9">
    <source>
        <dbReference type="EMBL" id="KAA0157208.1"/>
    </source>
</evidence>
<keyword evidence="3 6" id="KW-0067">ATP-binding</keyword>
<evidence type="ECO:0000313" key="11">
    <source>
        <dbReference type="EMBL" id="KAA0169051.1"/>
    </source>
</evidence>